<keyword evidence="4" id="KW-0560">Oxidoreductase</keyword>
<dbReference type="InterPro" id="IPR005117">
    <property type="entry name" value="NiRdtase/SiRdtase_haem-b_fer"/>
</dbReference>
<dbReference type="PANTHER" id="PTHR32439:SF9">
    <property type="entry name" value="BLR3264 PROTEIN"/>
    <property type="match status" value="1"/>
</dbReference>
<evidence type="ECO:0000256" key="1">
    <source>
        <dbReference type="ARBA" id="ARBA00022485"/>
    </source>
</evidence>
<dbReference type="InterPro" id="IPR036136">
    <property type="entry name" value="Nit/Sulf_reduc_fer-like_dom_sf"/>
</dbReference>
<dbReference type="Gene3D" id="3.90.480.20">
    <property type="match status" value="1"/>
</dbReference>
<dbReference type="InterPro" id="IPR051329">
    <property type="entry name" value="NIR_SIR_4Fe-4S"/>
</dbReference>
<keyword evidence="1" id="KW-0004">4Fe-4S</keyword>
<feature type="domain" description="Nitrite/Sulfite reductase ferredoxin-like" evidence="8">
    <location>
        <begin position="24"/>
        <end position="89"/>
    </location>
</feature>
<evidence type="ECO:0000256" key="6">
    <source>
        <dbReference type="ARBA" id="ARBA00023014"/>
    </source>
</evidence>
<dbReference type="Gene3D" id="3.30.413.10">
    <property type="entry name" value="Sulfite Reductase Hemoprotein, domain 1"/>
    <property type="match status" value="1"/>
</dbReference>
<dbReference type="InterPro" id="IPR045854">
    <property type="entry name" value="NO2/SO3_Rdtase_4Fe4S_sf"/>
</dbReference>
<evidence type="ECO:0000256" key="7">
    <source>
        <dbReference type="SAM" id="MobiDB-lite"/>
    </source>
</evidence>
<protein>
    <submittedName>
        <fullName evidence="9">Precorrin-3B synthase</fullName>
    </submittedName>
</protein>
<organism evidence="9 10">
    <name type="scientific">Methylobacterium brachythecii</name>
    <dbReference type="NCBI Taxonomy" id="1176177"/>
    <lineage>
        <taxon>Bacteria</taxon>
        <taxon>Pseudomonadati</taxon>
        <taxon>Pseudomonadota</taxon>
        <taxon>Alphaproteobacteria</taxon>
        <taxon>Hyphomicrobiales</taxon>
        <taxon>Methylobacteriaceae</taxon>
        <taxon>Methylobacterium</taxon>
    </lineage>
</organism>
<dbReference type="RefSeq" id="WP_183508033.1">
    <property type="nucleotide sequence ID" value="NZ_BSPG01000053.1"/>
</dbReference>
<dbReference type="EMBL" id="BSPG01000053">
    <property type="protein sequence ID" value="GLS46765.1"/>
    <property type="molecule type" value="Genomic_DNA"/>
</dbReference>
<feature type="region of interest" description="Disordered" evidence="7">
    <location>
        <begin position="258"/>
        <end position="282"/>
    </location>
</feature>
<evidence type="ECO:0000313" key="10">
    <source>
        <dbReference type="Proteomes" id="UP001156881"/>
    </source>
</evidence>
<keyword evidence="3" id="KW-0479">Metal-binding</keyword>
<keyword evidence="10" id="KW-1185">Reference proteome</keyword>
<reference evidence="10" key="1">
    <citation type="journal article" date="2019" name="Int. J. Syst. Evol. Microbiol.">
        <title>The Global Catalogue of Microorganisms (GCM) 10K type strain sequencing project: providing services to taxonomists for standard genome sequencing and annotation.</title>
        <authorList>
            <consortium name="The Broad Institute Genomics Platform"/>
            <consortium name="The Broad Institute Genome Sequencing Center for Infectious Disease"/>
            <person name="Wu L."/>
            <person name="Ma J."/>
        </authorList>
    </citation>
    <scope>NUCLEOTIDE SEQUENCE [LARGE SCALE GENOMIC DNA]</scope>
    <source>
        <strain evidence="10">NBRC 107710</strain>
    </source>
</reference>
<dbReference type="PANTHER" id="PTHR32439">
    <property type="entry name" value="FERREDOXIN--NITRITE REDUCTASE, CHLOROPLASTIC"/>
    <property type="match status" value="1"/>
</dbReference>
<evidence type="ECO:0000256" key="5">
    <source>
        <dbReference type="ARBA" id="ARBA00023004"/>
    </source>
</evidence>
<dbReference type="InterPro" id="IPR012798">
    <property type="entry name" value="Cbl_synth_CobG-like"/>
</dbReference>
<keyword evidence="6" id="KW-0411">Iron-sulfur</keyword>
<dbReference type="SUPFAM" id="SSF56014">
    <property type="entry name" value="Nitrite and sulphite reductase 4Fe-4S domain-like"/>
    <property type="match status" value="1"/>
</dbReference>
<name>A0ABQ6DE05_9HYPH</name>
<dbReference type="Pfam" id="PF03460">
    <property type="entry name" value="NIR_SIR_ferr"/>
    <property type="match status" value="1"/>
</dbReference>
<evidence type="ECO:0000256" key="4">
    <source>
        <dbReference type="ARBA" id="ARBA00023002"/>
    </source>
</evidence>
<proteinExistence type="predicted"/>
<dbReference type="PROSITE" id="PS00365">
    <property type="entry name" value="NIR_SIR"/>
    <property type="match status" value="1"/>
</dbReference>
<evidence type="ECO:0000259" key="8">
    <source>
        <dbReference type="Pfam" id="PF03460"/>
    </source>
</evidence>
<accession>A0ABQ6DE05</accession>
<dbReference type="Proteomes" id="UP001156881">
    <property type="component" value="Unassembled WGS sequence"/>
</dbReference>
<evidence type="ECO:0000313" key="9">
    <source>
        <dbReference type="EMBL" id="GLS46765.1"/>
    </source>
</evidence>
<comment type="caution">
    <text evidence="9">The sequence shown here is derived from an EMBL/GenBank/DDBJ whole genome shotgun (WGS) entry which is preliminary data.</text>
</comment>
<feature type="compositionally biased region" description="Low complexity" evidence="7">
    <location>
        <begin position="259"/>
        <end position="271"/>
    </location>
</feature>
<gene>
    <name evidence="9" type="ORF">GCM10007884_47620</name>
</gene>
<sequence>MSTARRLPPNDASRRGWCPSLARPMPTGDGLLARVHPPLGILTAAQLRAVAEAARLYGNGHIDITARGNLQIRGVSEGTACALAAHLTEAGLGDVRSDGGPQRLTLTSPLAGHDPDALIDAIALARAVEAMGLTIAGLSAKMLVAVESGGRWGLGEAEADLLIRPIAPSCVAIGLASETAHHWCPEVDVANAPQAIGRVLVAFVASEHRRMRDLDDTRRSSIAAIASGHVDGRADRQAPFPPPCGEGQRVGVVPLAAIGTSGTTPSSNSSPQGGGEPRSAMPPGFVRLGADLAAIVAEAPFGRCTADGLDAAAAIAGDKGVRCTPERGLVLLASPPRAEAILRSLNAAGFITDPADPRRAIAACPGAPACASGSTPVPEHAAHLAEAFAPFAARGLTAHVSGCAKGCAHPRPADLTLVAEDGLYRVVIDGAPGETGQPPSLTFEAALDRVRRADPARSLAGAFSS</sequence>
<dbReference type="SUPFAM" id="SSF55124">
    <property type="entry name" value="Nitrite/Sulfite reductase N-terminal domain-like"/>
    <property type="match status" value="1"/>
</dbReference>
<dbReference type="InterPro" id="IPR006066">
    <property type="entry name" value="NO2/SO3_Rdtase_FeS/sirohaem_BS"/>
</dbReference>
<keyword evidence="5" id="KW-0408">Iron</keyword>
<dbReference type="NCBIfam" id="TIGR02435">
    <property type="entry name" value="CobG"/>
    <property type="match status" value="1"/>
</dbReference>
<evidence type="ECO:0000256" key="3">
    <source>
        <dbReference type="ARBA" id="ARBA00022723"/>
    </source>
</evidence>
<keyword evidence="2" id="KW-0349">Heme</keyword>
<evidence type="ECO:0000256" key="2">
    <source>
        <dbReference type="ARBA" id="ARBA00022617"/>
    </source>
</evidence>